<dbReference type="InterPro" id="IPR036388">
    <property type="entry name" value="WH-like_DNA-bd_sf"/>
</dbReference>
<feature type="region of interest" description="Disordered" evidence="6">
    <location>
        <begin position="297"/>
        <end position="334"/>
    </location>
</feature>
<evidence type="ECO:0000256" key="1">
    <source>
        <dbReference type="ARBA" id="ARBA00003502"/>
    </source>
</evidence>
<sequence>MNAELLDLKAFITVAETGSFVRTAKALNLSQPALSRRIQKLEESLGAPLLERSTRHVNLTMTGRDFLPKVRRLIDEFETSVLAIHDIGARSSGLVSVAAVPTAVFYFLPRAIGRFAEAYPRIRIRILDIGANEGLEAVARGEVDFGINFIGASHAEIEFEKLVEDPFVLACRHDHPLASRKQVSWSEIVSHRVITVGRNSGNRALIDNALARHGLQLNWSYEVAHLSGSLGLVEAGLGIAILPRLATPAAGHPIIHTVRVTDPEVSRTIGIVRRHGSTLSPHASQFLKMLLDAWHSPPRAPGQTRSRSQGTAADLTKDGPQLPGRQKRGLKKLS</sequence>
<dbReference type="Pfam" id="PF00126">
    <property type="entry name" value="HTH_1"/>
    <property type="match status" value="1"/>
</dbReference>
<evidence type="ECO:0000313" key="8">
    <source>
        <dbReference type="EMBL" id="APG09803.1"/>
    </source>
</evidence>
<dbReference type="AlphaFoldDB" id="A0A1L3F943"/>
<evidence type="ECO:0000256" key="4">
    <source>
        <dbReference type="ARBA" id="ARBA00023125"/>
    </source>
</evidence>
<feature type="domain" description="HTH lysR-type" evidence="7">
    <location>
        <begin position="1"/>
        <end position="60"/>
    </location>
</feature>
<organism evidence="8 9">
    <name type="scientific">Bradyrhizobium japonicum</name>
    <dbReference type="NCBI Taxonomy" id="375"/>
    <lineage>
        <taxon>Bacteria</taxon>
        <taxon>Pseudomonadati</taxon>
        <taxon>Pseudomonadota</taxon>
        <taxon>Alphaproteobacteria</taxon>
        <taxon>Hyphomicrobiales</taxon>
        <taxon>Nitrobacteraceae</taxon>
        <taxon>Bradyrhizobium</taxon>
    </lineage>
</organism>
<dbReference type="Pfam" id="PF03466">
    <property type="entry name" value="LysR_substrate"/>
    <property type="match status" value="1"/>
</dbReference>
<feature type="compositionally biased region" description="Basic residues" evidence="6">
    <location>
        <begin position="325"/>
        <end position="334"/>
    </location>
</feature>
<comment type="similarity">
    <text evidence="2">Belongs to the LysR transcriptional regulatory family.</text>
</comment>
<dbReference type="InterPro" id="IPR050950">
    <property type="entry name" value="HTH-type_LysR_regulators"/>
</dbReference>
<gene>
    <name evidence="8" type="ORF">BKD09_15800</name>
</gene>
<name>A0A1L3F943_BRAJP</name>
<dbReference type="CDD" id="cd08440">
    <property type="entry name" value="PBP2_LTTR_like_4"/>
    <property type="match status" value="1"/>
</dbReference>
<keyword evidence="5" id="KW-0804">Transcription</keyword>
<dbReference type="PANTHER" id="PTHR30419">
    <property type="entry name" value="HTH-TYPE TRANSCRIPTIONAL REGULATOR YBHD"/>
    <property type="match status" value="1"/>
</dbReference>
<dbReference type="FunFam" id="1.10.10.10:FF:000001">
    <property type="entry name" value="LysR family transcriptional regulator"/>
    <property type="match status" value="1"/>
</dbReference>
<dbReference type="PANTHER" id="PTHR30419:SF8">
    <property type="entry name" value="NITROGEN ASSIMILATION TRANSCRIPTIONAL ACTIVATOR-RELATED"/>
    <property type="match status" value="1"/>
</dbReference>
<dbReference type="InterPro" id="IPR036390">
    <property type="entry name" value="WH_DNA-bd_sf"/>
</dbReference>
<dbReference type="GO" id="GO:0003677">
    <property type="term" value="F:DNA binding"/>
    <property type="evidence" value="ECO:0007669"/>
    <property type="project" value="UniProtKB-KW"/>
</dbReference>
<dbReference type="PRINTS" id="PR00039">
    <property type="entry name" value="HTHLYSR"/>
</dbReference>
<evidence type="ECO:0000256" key="5">
    <source>
        <dbReference type="ARBA" id="ARBA00023163"/>
    </source>
</evidence>
<evidence type="ECO:0000256" key="2">
    <source>
        <dbReference type="ARBA" id="ARBA00009437"/>
    </source>
</evidence>
<evidence type="ECO:0000259" key="7">
    <source>
        <dbReference type="PROSITE" id="PS50931"/>
    </source>
</evidence>
<dbReference type="PROSITE" id="PS50931">
    <property type="entry name" value="HTH_LYSR"/>
    <property type="match status" value="1"/>
</dbReference>
<dbReference type="SUPFAM" id="SSF46785">
    <property type="entry name" value="Winged helix' DNA-binding domain"/>
    <property type="match status" value="1"/>
</dbReference>
<dbReference type="InterPro" id="IPR005119">
    <property type="entry name" value="LysR_subst-bd"/>
</dbReference>
<proteinExistence type="inferred from homology"/>
<dbReference type="GO" id="GO:0003700">
    <property type="term" value="F:DNA-binding transcription factor activity"/>
    <property type="evidence" value="ECO:0007669"/>
    <property type="project" value="InterPro"/>
</dbReference>
<reference evidence="8 9" key="1">
    <citation type="submission" date="2016-11" db="EMBL/GenBank/DDBJ databases">
        <title>Complete Genome Sequence of Bradyrhizobium sp. strain J5, an isolated from soybean nodule in Hokkaido.</title>
        <authorList>
            <person name="Kanehara K."/>
        </authorList>
    </citation>
    <scope>NUCLEOTIDE SEQUENCE [LARGE SCALE GENOMIC DNA]</scope>
    <source>
        <strain evidence="8 9">J5</strain>
    </source>
</reference>
<accession>A0A1L3F943</accession>
<dbReference type="GO" id="GO:0005829">
    <property type="term" value="C:cytosol"/>
    <property type="evidence" value="ECO:0007669"/>
    <property type="project" value="TreeGrafter"/>
</dbReference>
<evidence type="ECO:0000256" key="6">
    <source>
        <dbReference type="SAM" id="MobiDB-lite"/>
    </source>
</evidence>
<dbReference type="RefSeq" id="WP_071910974.1">
    <property type="nucleotide sequence ID" value="NZ_CP017637.1"/>
</dbReference>
<dbReference type="Gene3D" id="1.10.10.10">
    <property type="entry name" value="Winged helix-like DNA-binding domain superfamily/Winged helix DNA-binding domain"/>
    <property type="match status" value="1"/>
</dbReference>
<comment type="function">
    <text evidence="1">NodD regulates the expression of the nodABCFE genes which encode other nodulation proteins. NodD is also a negative regulator of its own expression. Binds flavonoids as inducers.</text>
</comment>
<keyword evidence="3" id="KW-0805">Transcription regulation</keyword>
<dbReference type="InterPro" id="IPR000847">
    <property type="entry name" value="LysR_HTH_N"/>
</dbReference>
<dbReference type="SUPFAM" id="SSF53850">
    <property type="entry name" value="Periplasmic binding protein-like II"/>
    <property type="match status" value="1"/>
</dbReference>
<evidence type="ECO:0000256" key="3">
    <source>
        <dbReference type="ARBA" id="ARBA00023015"/>
    </source>
</evidence>
<dbReference type="Proteomes" id="UP000181962">
    <property type="component" value="Chromosome"/>
</dbReference>
<protein>
    <submittedName>
        <fullName evidence="8">LysR family transcriptional regulator</fullName>
    </submittedName>
</protein>
<dbReference type="Gene3D" id="3.40.190.290">
    <property type="match status" value="1"/>
</dbReference>
<dbReference type="EMBL" id="CP017637">
    <property type="protein sequence ID" value="APG09803.1"/>
    <property type="molecule type" value="Genomic_DNA"/>
</dbReference>
<keyword evidence="4" id="KW-0238">DNA-binding</keyword>
<evidence type="ECO:0000313" key="9">
    <source>
        <dbReference type="Proteomes" id="UP000181962"/>
    </source>
</evidence>